<reference evidence="2" key="1">
    <citation type="journal article" date="2019" name="Sci. Rep.">
        <title>Draft genome of Tanacetum cinerariifolium, the natural source of mosquito coil.</title>
        <authorList>
            <person name="Yamashiro T."/>
            <person name="Shiraishi A."/>
            <person name="Satake H."/>
            <person name="Nakayama K."/>
        </authorList>
    </citation>
    <scope>NUCLEOTIDE SEQUENCE</scope>
</reference>
<gene>
    <name evidence="2" type="ORF">Tci_878176</name>
</gene>
<name>A0A699T7M9_TANCI</name>
<evidence type="ECO:0000313" key="2">
    <source>
        <dbReference type="EMBL" id="GFD06207.1"/>
    </source>
</evidence>
<sequence>LVNQEDIAEKIDVQKQLPTNSDNGSENDDEGEKWTKGNISSFQQWMFYMTLLK</sequence>
<comment type="caution">
    <text evidence="2">The sequence shown here is derived from an EMBL/GenBank/DDBJ whole genome shotgun (WGS) entry which is preliminary data.</text>
</comment>
<proteinExistence type="predicted"/>
<protein>
    <submittedName>
        <fullName evidence="2">Uncharacterized protein</fullName>
    </submittedName>
</protein>
<dbReference type="AlphaFoldDB" id="A0A699T7M9"/>
<evidence type="ECO:0000256" key="1">
    <source>
        <dbReference type="SAM" id="MobiDB-lite"/>
    </source>
</evidence>
<feature type="non-terminal residue" evidence="2">
    <location>
        <position position="1"/>
    </location>
</feature>
<dbReference type="EMBL" id="BKCJ011223298">
    <property type="protein sequence ID" value="GFD06207.1"/>
    <property type="molecule type" value="Genomic_DNA"/>
</dbReference>
<feature type="region of interest" description="Disordered" evidence="1">
    <location>
        <begin position="1"/>
        <end position="35"/>
    </location>
</feature>
<organism evidence="2">
    <name type="scientific">Tanacetum cinerariifolium</name>
    <name type="common">Dalmatian daisy</name>
    <name type="synonym">Chrysanthemum cinerariifolium</name>
    <dbReference type="NCBI Taxonomy" id="118510"/>
    <lineage>
        <taxon>Eukaryota</taxon>
        <taxon>Viridiplantae</taxon>
        <taxon>Streptophyta</taxon>
        <taxon>Embryophyta</taxon>
        <taxon>Tracheophyta</taxon>
        <taxon>Spermatophyta</taxon>
        <taxon>Magnoliopsida</taxon>
        <taxon>eudicotyledons</taxon>
        <taxon>Gunneridae</taxon>
        <taxon>Pentapetalae</taxon>
        <taxon>asterids</taxon>
        <taxon>campanulids</taxon>
        <taxon>Asterales</taxon>
        <taxon>Asteraceae</taxon>
        <taxon>Asteroideae</taxon>
        <taxon>Anthemideae</taxon>
        <taxon>Anthemidinae</taxon>
        <taxon>Tanacetum</taxon>
    </lineage>
</organism>
<accession>A0A699T7M9</accession>